<dbReference type="PROSITE" id="PS50157">
    <property type="entry name" value="ZINC_FINGER_C2H2_2"/>
    <property type="match status" value="6"/>
</dbReference>
<evidence type="ECO:0000256" key="4">
    <source>
        <dbReference type="ARBA" id="ARBA00022737"/>
    </source>
</evidence>
<keyword evidence="8" id="KW-0238">DNA-binding</keyword>
<evidence type="ECO:0000256" key="3">
    <source>
        <dbReference type="ARBA" id="ARBA00022723"/>
    </source>
</evidence>
<dbReference type="EnsemblMetazoa" id="SCAU009276-RA">
    <property type="protein sequence ID" value="SCAU009276-PA"/>
    <property type="gene ID" value="SCAU009276"/>
</dbReference>
<dbReference type="Gene3D" id="3.30.160.60">
    <property type="entry name" value="Classic Zinc Finger"/>
    <property type="match status" value="5"/>
</dbReference>
<dbReference type="STRING" id="35570.A0A1I8PM07"/>
<evidence type="ECO:0000256" key="7">
    <source>
        <dbReference type="ARBA" id="ARBA00023015"/>
    </source>
</evidence>
<keyword evidence="10" id="KW-0539">Nucleus</keyword>
<gene>
    <name evidence="13" type="primary">106088925</name>
</gene>
<dbReference type="PROSITE" id="PS00028">
    <property type="entry name" value="ZINC_FINGER_C2H2_1"/>
    <property type="match status" value="6"/>
</dbReference>
<dbReference type="GO" id="GO:0042802">
    <property type="term" value="F:identical protein binding"/>
    <property type="evidence" value="ECO:0007669"/>
    <property type="project" value="UniProtKB-ARBA"/>
</dbReference>
<keyword evidence="14" id="KW-1185">Reference proteome</keyword>
<dbReference type="GO" id="GO:0008270">
    <property type="term" value="F:zinc ion binding"/>
    <property type="evidence" value="ECO:0007669"/>
    <property type="project" value="UniProtKB-KW"/>
</dbReference>
<reference evidence="13" key="1">
    <citation type="submission" date="2020-05" db="UniProtKB">
        <authorList>
            <consortium name="EnsemblMetazoa"/>
        </authorList>
    </citation>
    <scope>IDENTIFICATION</scope>
    <source>
        <strain evidence="13">USDA</strain>
    </source>
</reference>
<keyword evidence="6" id="KW-0862">Zinc</keyword>
<dbReference type="FunFam" id="3.30.160.60:FF:001498">
    <property type="entry name" value="Zinc finger protein 404"/>
    <property type="match status" value="1"/>
</dbReference>
<accession>A0A1I8PM07</accession>
<dbReference type="FunFam" id="3.30.160.60:FF:000303">
    <property type="entry name" value="Zinc finger protein 41"/>
    <property type="match status" value="1"/>
</dbReference>
<evidence type="ECO:0000256" key="11">
    <source>
        <dbReference type="PROSITE-ProRule" id="PRU00042"/>
    </source>
</evidence>
<dbReference type="InterPro" id="IPR013087">
    <property type="entry name" value="Znf_C2H2_type"/>
</dbReference>
<evidence type="ECO:0000256" key="9">
    <source>
        <dbReference type="ARBA" id="ARBA00023163"/>
    </source>
</evidence>
<evidence type="ECO:0000256" key="10">
    <source>
        <dbReference type="ARBA" id="ARBA00023242"/>
    </source>
</evidence>
<keyword evidence="3" id="KW-0479">Metal-binding</keyword>
<feature type="domain" description="C2H2-type" evidence="12">
    <location>
        <begin position="17"/>
        <end position="45"/>
    </location>
</feature>
<feature type="domain" description="C2H2-type" evidence="12">
    <location>
        <begin position="47"/>
        <end position="74"/>
    </location>
</feature>
<dbReference type="VEuPathDB" id="VectorBase:SCAU009276"/>
<keyword evidence="9" id="KW-0804">Transcription</keyword>
<keyword evidence="4" id="KW-0677">Repeat</keyword>
<dbReference type="AlphaFoldDB" id="A0A1I8PM07"/>
<feature type="domain" description="C2H2-type" evidence="12">
    <location>
        <begin position="103"/>
        <end position="130"/>
    </location>
</feature>
<feature type="domain" description="C2H2-type" evidence="12">
    <location>
        <begin position="159"/>
        <end position="186"/>
    </location>
</feature>
<evidence type="ECO:0000256" key="8">
    <source>
        <dbReference type="ARBA" id="ARBA00023125"/>
    </source>
</evidence>
<feature type="domain" description="C2H2-type" evidence="12">
    <location>
        <begin position="75"/>
        <end position="102"/>
    </location>
</feature>
<evidence type="ECO:0000256" key="2">
    <source>
        <dbReference type="ARBA" id="ARBA00006991"/>
    </source>
</evidence>
<evidence type="ECO:0000313" key="14">
    <source>
        <dbReference type="Proteomes" id="UP000095300"/>
    </source>
</evidence>
<keyword evidence="5 11" id="KW-0863">Zinc-finger</keyword>
<evidence type="ECO:0000259" key="12">
    <source>
        <dbReference type="PROSITE" id="PS50157"/>
    </source>
</evidence>
<organism evidence="13 14">
    <name type="scientific">Stomoxys calcitrans</name>
    <name type="common">Stable fly</name>
    <name type="synonym">Conops calcitrans</name>
    <dbReference type="NCBI Taxonomy" id="35570"/>
    <lineage>
        <taxon>Eukaryota</taxon>
        <taxon>Metazoa</taxon>
        <taxon>Ecdysozoa</taxon>
        <taxon>Arthropoda</taxon>
        <taxon>Hexapoda</taxon>
        <taxon>Insecta</taxon>
        <taxon>Pterygota</taxon>
        <taxon>Neoptera</taxon>
        <taxon>Endopterygota</taxon>
        <taxon>Diptera</taxon>
        <taxon>Brachycera</taxon>
        <taxon>Muscomorpha</taxon>
        <taxon>Muscoidea</taxon>
        <taxon>Muscidae</taxon>
        <taxon>Stomoxys</taxon>
    </lineage>
</organism>
<dbReference type="KEGG" id="scac:106088925"/>
<evidence type="ECO:0000256" key="5">
    <source>
        <dbReference type="ARBA" id="ARBA00022771"/>
    </source>
</evidence>
<protein>
    <recommendedName>
        <fullName evidence="12">C2H2-type domain-containing protein</fullName>
    </recommendedName>
</protein>
<dbReference type="Pfam" id="PF00096">
    <property type="entry name" value="zf-C2H2"/>
    <property type="match status" value="5"/>
</dbReference>
<dbReference type="Proteomes" id="UP000095300">
    <property type="component" value="Unassembled WGS sequence"/>
</dbReference>
<dbReference type="GO" id="GO:1990837">
    <property type="term" value="F:sequence-specific double-stranded DNA binding"/>
    <property type="evidence" value="ECO:0007669"/>
    <property type="project" value="UniProtKB-ARBA"/>
</dbReference>
<feature type="domain" description="C2H2-type" evidence="12">
    <location>
        <begin position="131"/>
        <end position="158"/>
    </location>
</feature>
<name>A0A1I8PM07_STOCA</name>
<dbReference type="OrthoDB" id="8113227at2759"/>
<sequence length="300" mass="34811">MAEEYEEVPMSGVVSMYSCKRCNKIFPCKRDQLLHKKEVHSQTKSSYECKICQKYFCNSGNLERHMKVHNDVRPFVCKICSKAFAQSVNLNRHYSVHNGDRPYQCTFCTKSFTQQSNMQRHQLTHTGEKPFRCKRCGRYFSQRVNLKKHIMGHLNTKPYGCRICEKSFIQLGNFKKHLQSHVKDGIDIDMKATIEEAQAIAKQNLEMADEQPVGFECAVCRSVFNNFTDFELHESECNENAIEQKYNPEQMHEEVIVEETDHVEDHILPIETGACLGAYAPLKFSDSHLDTHEIIIETSR</sequence>
<comment type="similarity">
    <text evidence="2">Belongs to the krueppel C2H2-type zinc-finger protein family.</text>
</comment>
<dbReference type="FunFam" id="3.30.160.60:FF:000508">
    <property type="entry name" value="Myeloid zinc finger 1"/>
    <property type="match status" value="1"/>
</dbReference>
<dbReference type="FunFam" id="3.30.160.60:FF:000110">
    <property type="entry name" value="Zinc finger protein-like"/>
    <property type="match status" value="1"/>
</dbReference>
<evidence type="ECO:0000313" key="13">
    <source>
        <dbReference type="EnsemblMetazoa" id="SCAU009276-PA"/>
    </source>
</evidence>
<proteinExistence type="inferred from homology"/>
<dbReference type="InterPro" id="IPR036236">
    <property type="entry name" value="Znf_C2H2_sf"/>
</dbReference>
<dbReference type="SUPFAM" id="SSF57667">
    <property type="entry name" value="beta-beta-alpha zinc fingers"/>
    <property type="match status" value="3"/>
</dbReference>
<dbReference type="PANTHER" id="PTHR24409">
    <property type="entry name" value="ZINC FINGER PROTEIN 142"/>
    <property type="match status" value="1"/>
</dbReference>
<dbReference type="GO" id="GO:0005634">
    <property type="term" value="C:nucleus"/>
    <property type="evidence" value="ECO:0007669"/>
    <property type="project" value="UniProtKB-SubCell"/>
</dbReference>
<dbReference type="SMART" id="SM00355">
    <property type="entry name" value="ZnF_C2H2"/>
    <property type="match status" value="7"/>
</dbReference>
<keyword evidence="7" id="KW-0805">Transcription regulation</keyword>
<comment type="subcellular location">
    <subcellularLocation>
        <location evidence="1">Nucleus</location>
    </subcellularLocation>
</comment>
<evidence type="ECO:0000256" key="6">
    <source>
        <dbReference type="ARBA" id="ARBA00022833"/>
    </source>
</evidence>
<evidence type="ECO:0000256" key="1">
    <source>
        <dbReference type="ARBA" id="ARBA00004123"/>
    </source>
</evidence>